<keyword evidence="2" id="KW-1185">Reference proteome</keyword>
<dbReference type="AlphaFoldDB" id="A0A498QJY5"/>
<dbReference type="Proteomes" id="UP000267289">
    <property type="component" value="Unassembled WGS sequence"/>
</dbReference>
<sequence length="99" mass="9366">MVFAVEPVVVGASAAAQAGLAGQQGAGIAAGAPTLVGVMPMGEDGDSAAFAAALAEVGAAYVSTAAEHAAARGVFSDAQSVSAEMTVASEALRAAAMTL</sequence>
<dbReference type="RefSeq" id="WP_099194168.1">
    <property type="nucleotide sequence ID" value="NZ_UPHQ01000302.1"/>
</dbReference>
<name>A0A498QJY5_9MYCO</name>
<evidence type="ECO:0000313" key="1">
    <source>
        <dbReference type="EMBL" id="VBA45671.1"/>
    </source>
</evidence>
<organism evidence="1 2">
    <name type="scientific">Mycobacterium innocens</name>
    <dbReference type="NCBI Taxonomy" id="2341083"/>
    <lineage>
        <taxon>Bacteria</taxon>
        <taxon>Bacillati</taxon>
        <taxon>Actinomycetota</taxon>
        <taxon>Actinomycetes</taxon>
        <taxon>Mycobacteriales</taxon>
        <taxon>Mycobacteriaceae</taxon>
        <taxon>Mycobacterium</taxon>
    </lineage>
</organism>
<dbReference type="OrthoDB" id="4762547at2"/>
<reference evidence="1 2" key="1">
    <citation type="submission" date="2018-09" db="EMBL/GenBank/DDBJ databases">
        <authorList>
            <person name="Tagini F."/>
        </authorList>
    </citation>
    <scope>NUCLEOTIDE SEQUENCE [LARGE SCALE GENOMIC DNA]</scope>
    <source>
        <strain evidence="1 2">MK13</strain>
    </source>
</reference>
<proteinExistence type="predicted"/>
<evidence type="ECO:0000313" key="2">
    <source>
        <dbReference type="Proteomes" id="UP000267289"/>
    </source>
</evidence>
<accession>A0A498QJY5</accession>
<dbReference type="EMBL" id="UPHQ01000302">
    <property type="protein sequence ID" value="VBA45671.1"/>
    <property type="molecule type" value="Genomic_DNA"/>
</dbReference>
<protein>
    <recommendedName>
        <fullName evidence="3">PE domain-containing protein</fullName>
    </recommendedName>
</protein>
<evidence type="ECO:0008006" key="3">
    <source>
        <dbReference type="Google" id="ProtNLM"/>
    </source>
</evidence>
<gene>
    <name evidence="1" type="ORF">LAUMK13_05506</name>
</gene>
<dbReference type="Gene3D" id="1.10.287.850">
    <property type="entry name" value="HP0062-like domain"/>
    <property type="match status" value="1"/>
</dbReference>